<keyword evidence="3" id="KW-1185">Reference proteome</keyword>
<proteinExistence type="predicted"/>
<dbReference type="Proteomes" id="UP000265725">
    <property type="component" value="Chromosome"/>
</dbReference>
<dbReference type="AlphaFoldDB" id="A0A385YS95"/>
<dbReference type="KEGG" id="paek:D3873_06960"/>
<evidence type="ECO:0000313" key="2">
    <source>
        <dbReference type="EMBL" id="AYC29639.1"/>
    </source>
</evidence>
<evidence type="ECO:0000259" key="1">
    <source>
        <dbReference type="Pfam" id="PF21277"/>
    </source>
</evidence>
<dbReference type="Pfam" id="PF21277">
    <property type="entry name" value="T6SS_VgrG3-like_C"/>
    <property type="match status" value="1"/>
</dbReference>
<sequence length="551" mass="61548">MAAINQSTLNEIYKKSQAGIAMSAPTKEKQAIYDMYKSSPKVKPTSGGINDYQMNEIIRKAQSGIQLDKPTGEKNAIYNAYANVKPKEPTQATNYIDQINAMFEQQKQAQLAQFNAQRDRAIGQINQQKAELAPAYADKRNQADVVNAQNVSKLRELMAANGLTASGENVTSQVALGSARQGALNQLNMQEQQQRNDYDRRISDLNDPREVESLIAALEADKSKALLESQRYQDQMNYQRERDSVNDGWRQNEWNYQTGRDNVSDNRWQQQWDYQKSRDTVGDKRWNQEFQQDNQRYAQEKAWREYTYKNMSASEKAQMAQNASQFGEEMAWKMYALEYQGEVDKSIAQTEMEGYMNGGNFPSGTGLGALSQKYESSGNPGTVARNAGDIGGASYGSYQLTTASGNAQAFANKYGGALKGLKAGTSSFDNAWKQEAVRNPSKFANAQHSYIKATHFDPVVKANPWILKYPKAVQDAVWSTAVQHGVGGAKNILNKVARVGMTPQAMIKAIYNERGRNNGLAYFPSSSANIRQSVVARFQREKNDALSMLRG</sequence>
<protein>
    <recommendedName>
        <fullName evidence="1">Type VI secretion system spike protein VgrG3-like C-terminal domain-containing protein</fullName>
    </recommendedName>
</protein>
<evidence type="ECO:0000313" key="3">
    <source>
        <dbReference type="Proteomes" id="UP000265725"/>
    </source>
</evidence>
<gene>
    <name evidence="2" type="ORF">D3873_06960</name>
</gene>
<name>A0A385YS95_9BACL</name>
<feature type="domain" description="Type VI secretion system spike protein VgrG3-like C-terminal" evidence="1">
    <location>
        <begin position="367"/>
        <end position="542"/>
    </location>
</feature>
<dbReference type="RefSeq" id="WP_119883377.1">
    <property type="nucleotide sequence ID" value="NZ_CP032418.1"/>
</dbReference>
<accession>A0A385YS95</accession>
<dbReference type="EMBL" id="CP032418">
    <property type="protein sequence ID" value="AYC29639.1"/>
    <property type="molecule type" value="Genomic_DNA"/>
</dbReference>
<reference evidence="3" key="1">
    <citation type="submission" date="2018-09" db="EMBL/GenBank/DDBJ databases">
        <authorList>
            <person name="Zhu H."/>
        </authorList>
    </citation>
    <scope>NUCLEOTIDE SEQUENCE [LARGE SCALE GENOMIC DNA]</scope>
    <source>
        <strain evidence="3">K2R23-3</strain>
    </source>
</reference>
<dbReference type="InterPro" id="IPR049073">
    <property type="entry name" value="T6SS_VgrG3-like_C"/>
</dbReference>
<dbReference type="OrthoDB" id="2622136at2"/>
<organism evidence="2 3">
    <name type="scientific">Paenisporosarcina cavernae</name>
    <dbReference type="NCBI Taxonomy" id="2320858"/>
    <lineage>
        <taxon>Bacteria</taxon>
        <taxon>Bacillati</taxon>
        <taxon>Bacillota</taxon>
        <taxon>Bacilli</taxon>
        <taxon>Bacillales</taxon>
        <taxon>Caryophanaceae</taxon>
        <taxon>Paenisporosarcina</taxon>
    </lineage>
</organism>